<dbReference type="SMART" id="SM00052">
    <property type="entry name" value="EAL"/>
    <property type="match status" value="1"/>
</dbReference>
<accession>A0A1L8SE63</accession>
<dbReference type="InterPro" id="IPR035919">
    <property type="entry name" value="EAL_sf"/>
</dbReference>
<proteinExistence type="predicted"/>
<dbReference type="Proteomes" id="UP000286288">
    <property type="component" value="Unassembled WGS sequence"/>
</dbReference>
<dbReference type="PANTHER" id="PTHR33121">
    <property type="entry name" value="CYCLIC DI-GMP PHOSPHODIESTERASE PDEF"/>
    <property type="match status" value="1"/>
</dbReference>
<dbReference type="InterPro" id="IPR050706">
    <property type="entry name" value="Cyclic-di-GMP_PDE-like"/>
</dbReference>
<dbReference type="OrthoDB" id="2324331at2"/>
<dbReference type="PANTHER" id="PTHR33121:SF76">
    <property type="entry name" value="SIGNALING PROTEIN"/>
    <property type="match status" value="1"/>
</dbReference>
<evidence type="ECO:0000313" key="8">
    <source>
        <dbReference type="Proteomes" id="UP001253851"/>
    </source>
</evidence>
<dbReference type="AlphaFoldDB" id="A0A1L8SE63"/>
<dbReference type="Pfam" id="PF00563">
    <property type="entry name" value="EAL"/>
    <property type="match status" value="1"/>
</dbReference>
<protein>
    <submittedName>
        <fullName evidence="5">EAL domain-containing protein</fullName>
    </submittedName>
</protein>
<dbReference type="Gene3D" id="3.20.20.450">
    <property type="entry name" value="EAL domain"/>
    <property type="match status" value="1"/>
</dbReference>
<dbReference type="EMBL" id="JARQDV010000012">
    <property type="protein sequence ID" value="MDT2965803.1"/>
    <property type="molecule type" value="Genomic_DNA"/>
</dbReference>
<evidence type="ECO:0000313" key="3">
    <source>
        <dbReference type="EMBL" id="MDT2983826.1"/>
    </source>
</evidence>
<evidence type="ECO:0000313" key="4">
    <source>
        <dbReference type="EMBL" id="QGN28456.1"/>
    </source>
</evidence>
<evidence type="ECO:0000313" key="6">
    <source>
        <dbReference type="Proteomes" id="UP000286288"/>
    </source>
</evidence>
<dbReference type="SUPFAM" id="SSF141868">
    <property type="entry name" value="EAL domain-like"/>
    <property type="match status" value="1"/>
</dbReference>
<dbReference type="Proteomes" id="UP001268896">
    <property type="component" value="Unassembled WGS sequence"/>
</dbReference>
<sequence length="247" mass="29100">MSEKIEQELLSIFPQLYFDAQPIFQMKADSQKVIGYELLLRSTERNRFPLSFFQQVIKYKKLHTRLLQWYRNEIFSLLHPNEETKISLNIHPQQLSYPETFLMLADLAPYHDRILIEITEDDTEPSIACDPKSFLMNKINQIKKMRFSVALDDVGTGIHSLTNIAPMLDKIDVIKFSPISLRVLSQKEIFFLIDFWRNIASNRKIQFIVEGVETSDIHEYLLEEEIFLQQGFYLDKPAPADQLKRKK</sequence>
<reference evidence="5 6" key="1">
    <citation type="submission" date="2018-08" db="EMBL/GenBank/DDBJ databases">
        <title>A genome reference for cultivated species of the human gut microbiota.</title>
        <authorList>
            <person name="Zou Y."/>
            <person name="Xue W."/>
            <person name="Luo G."/>
        </authorList>
    </citation>
    <scope>NUCLEOTIDE SEQUENCE [LARGE SCALE GENOMIC DNA]</scope>
    <source>
        <strain evidence="5 6">AF48-16</strain>
    </source>
</reference>
<feature type="domain" description="EAL" evidence="1">
    <location>
        <begin position="1"/>
        <end position="247"/>
    </location>
</feature>
<evidence type="ECO:0000259" key="1">
    <source>
        <dbReference type="PROSITE" id="PS50883"/>
    </source>
</evidence>
<organism evidence="5 6">
    <name type="scientific">Enterococcus casseliflavus</name>
    <name type="common">Enterococcus flavescens</name>
    <dbReference type="NCBI Taxonomy" id="37734"/>
    <lineage>
        <taxon>Bacteria</taxon>
        <taxon>Bacillati</taxon>
        <taxon>Bacillota</taxon>
        <taxon>Bacilli</taxon>
        <taxon>Lactobacillales</taxon>
        <taxon>Enterococcaceae</taxon>
        <taxon>Enterococcus</taxon>
    </lineage>
</organism>
<dbReference type="RefSeq" id="WP_010748787.1">
    <property type="nucleotide sequence ID" value="NZ_BAAAXK010000046.1"/>
</dbReference>
<evidence type="ECO:0000313" key="5">
    <source>
        <dbReference type="EMBL" id="RHK02454.1"/>
    </source>
</evidence>
<dbReference type="Proteomes" id="UP000422837">
    <property type="component" value="Chromosome"/>
</dbReference>
<evidence type="ECO:0000313" key="2">
    <source>
        <dbReference type="EMBL" id="MDT2965803.1"/>
    </source>
</evidence>
<evidence type="ECO:0000313" key="7">
    <source>
        <dbReference type="Proteomes" id="UP000422837"/>
    </source>
</evidence>
<dbReference type="EMBL" id="JARQDZ010000009">
    <property type="protein sequence ID" value="MDT2983826.1"/>
    <property type="molecule type" value="Genomic_DNA"/>
</dbReference>
<name>A0A1L8SE63_ENTCA</name>
<dbReference type="Proteomes" id="UP001253851">
    <property type="component" value="Unassembled WGS sequence"/>
</dbReference>
<dbReference type="PROSITE" id="PS50883">
    <property type="entry name" value="EAL"/>
    <property type="match status" value="1"/>
</dbReference>
<dbReference type="EMBL" id="CP046123">
    <property type="protein sequence ID" value="QGN28456.1"/>
    <property type="molecule type" value="Genomic_DNA"/>
</dbReference>
<reference evidence="2 8" key="3">
    <citation type="submission" date="2023-03" db="EMBL/GenBank/DDBJ databases">
        <authorList>
            <person name="Shen W."/>
            <person name="Cai J."/>
        </authorList>
    </citation>
    <scope>NUCLEOTIDE SEQUENCE</scope>
    <source>
        <strain evidence="3 8">B516</strain>
        <strain evidence="2">K72-2</strain>
    </source>
</reference>
<reference evidence="4 7" key="2">
    <citation type="submission" date="2019-11" db="EMBL/GenBank/DDBJ databases">
        <title>Detection and genome characteristic of a blood enterococcus casselifavus isolate from Zhengzhou,china.</title>
        <authorList>
            <person name="Wen P."/>
        </authorList>
    </citation>
    <scope>NUCLEOTIDE SEQUENCE [LARGE SCALE GENOMIC DNA]</scope>
    <source>
        <strain evidence="4 7">EC291</strain>
    </source>
</reference>
<dbReference type="GO" id="GO:0071111">
    <property type="term" value="F:cyclic-guanylate-specific phosphodiesterase activity"/>
    <property type="evidence" value="ECO:0007669"/>
    <property type="project" value="InterPro"/>
</dbReference>
<dbReference type="EMBL" id="QRMZ01000046">
    <property type="protein sequence ID" value="RHK02454.1"/>
    <property type="molecule type" value="Genomic_DNA"/>
</dbReference>
<dbReference type="InterPro" id="IPR001633">
    <property type="entry name" value="EAL_dom"/>
</dbReference>
<gene>
    <name evidence="5" type="ORF">DW084_17965</name>
    <name evidence="4" type="ORF">GFU50_02495</name>
    <name evidence="2" type="ORF">P7I32_14500</name>
    <name evidence="3" type="ORF">P7I34_14210</name>
</gene>
<dbReference type="CDD" id="cd01948">
    <property type="entry name" value="EAL"/>
    <property type="match status" value="1"/>
</dbReference>